<dbReference type="EC" id="1.1.1.264" evidence="8"/>
<dbReference type="PANTHER" id="PTHR43161">
    <property type="entry name" value="SORBITOL DEHYDROGENASE"/>
    <property type="match status" value="1"/>
</dbReference>
<comment type="similarity">
    <text evidence="2 6">Belongs to the zinc-containing alcohol dehydrogenase family.</text>
</comment>
<dbReference type="Pfam" id="PF08240">
    <property type="entry name" value="ADH_N"/>
    <property type="match status" value="1"/>
</dbReference>
<dbReference type="InterPro" id="IPR002328">
    <property type="entry name" value="ADH_Zn_CS"/>
</dbReference>
<evidence type="ECO:0000256" key="5">
    <source>
        <dbReference type="ARBA" id="ARBA00023002"/>
    </source>
</evidence>
<dbReference type="PANTHER" id="PTHR43161:SF9">
    <property type="entry name" value="SORBITOL DEHYDROGENASE"/>
    <property type="match status" value="1"/>
</dbReference>
<keyword evidence="5 8" id="KW-0560">Oxidoreductase</keyword>
<dbReference type="GO" id="GO:0008270">
    <property type="term" value="F:zinc ion binding"/>
    <property type="evidence" value="ECO:0007669"/>
    <property type="project" value="InterPro"/>
</dbReference>
<dbReference type="GO" id="GO:0052587">
    <property type="term" value="F:diacetyl reductase ((R)-acetoin forming) (NAD+) activity"/>
    <property type="evidence" value="ECO:0007669"/>
    <property type="project" value="UniProtKB-EC"/>
</dbReference>
<dbReference type="InterPro" id="IPR020843">
    <property type="entry name" value="ER"/>
</dbReference>
<keyword evidence="3 6" id="KW-0479">Metal-binding</keyword>
<dbReference type="Pfam" id="PF00107">
    <property type="entry name" value="ADH_zinc_N"/>
    <property type="match status" value="1"/>
</dbReference>
<dbReference type="RefSeq" id="WP_184046078.1">
    <property type="nucleotide sequence ID" value="NZ_JACIGK010000021.1"/>
</dbReference>
<dbReference type="SUPFAM" id="SSF51735">
    <property type="entry name" value="NAD(P)-binding Rossmann-fold domains"/>
    <property type="match status" value="1"/>
</dbReference>
<evidence type="ECO:0000313" key="9">
    <source>
        <dbReference type="Proteomes" id="UP000554286"/>
    </source>
</evidence>
<dbReference type="CDD" id="cd08232">
    <property type="entry name" value="idonate-5-DH"/>
    <property type="match status" value="1"/>
</dbReference>
<dbReference type="EMBL" id="JACIGK010000021">
    <property type="protein sequence ID" value="MBB4267053.1"/>
    <property type="molecule type" value="Genomic_DNA"/>
</dbReference>
<dbReference type="Proteomes" id="UP000554286">
    <property type="component" value="Unassembled WGS sequence"/>
</dbReference>
<dbReference type="InterPro" id="IPR011032">
    <property type="entry name" value="GroES-like_sf"/>
</dbReference>
<dbReference type="EC" id="1.1.1.4" evidence="8"/>
<dbReference type="SUPFAM" id="SSF50129">
    <property type="entry name" value="GroES-like"/>
    <property type="match status" value="1"/>
</dbReference>
<dbReference type="EC" id="1.1.1.-" evidence="8"/>
<dbReference type="PROSITE" id="PS00059">
    <property type="entry name" value="ADH_ZINC"/>
    <property type="match status" value="1"/>
</dbReference>
<evidence type="ECO:0000256" key="2">
    <source>
        <dbReference type="ARBA" id="ARBA00008072"/>
    </source>
</evidence>
<organism evidence="8 9">
    <name type="scientific">Roseospira visakhapatnamensis</name>
    <dbReference type="NCBI Taxonomy" id="390880"/>
    <lineage>
        <taxon>Bacteria</taxon>
        <taxon>Pseudomonadati</taxon>
        <taxon>Pseudomonadota</taxon>
        <taxon>Alphaproteobacteria</taxon>
        <taxon>Rhodospirillales</taxon>
        <taxon>Rhodospirillaceae</taxon>
        <taxon>Roseospira</taxon>
    </lineage>
</organism>
<evidence type="ECO:0000313" key="8">
    <source>
        <dbReference type="EMBL" id="MBB4267053.1"/>
    </source>
</evidence>
<protein>
    <submittedName>
        <fullName evidence="8">(R,R)-butanediol dehydrogenase/meso-butanediol dehydrogenase/diacetyl reductase/L-idonate 5-dehydrogenase</fullName>
        <ecNumber evidence="8">1.1.1.-</ecNumber>
        <ecNumber evidence="8">1.1.1.264</ecNumber>
        <ecNumber evidence="8">1.1.1.303</ecNumber>
        <ecNumber evidence="8">1.1.1.4</ecNumber>
    </submittedName>
</protein>
<comment type="cofactor">
    <cofactor evidence="1 6">
        <name>Zn(2+)</name>
        <dbReference type="ChEBI" id="CHEBI:29105"/>
    </cofactor>
</comment>
<feature type="domain" description="Enoyl reductase (ER)" evidence="7">
    <location>
        <begin position="10"/>
        <end position="341"/>
    </location>
</feature>
<keyword evidence="9" id="KW-1185">Reference proteome</keyword>
<dbReference type="SMART" id="SM00829">
    <property type="entry name" value="PKS_ER"/>
    <property type="match status" value="1"/>
</dbReference>
<name>A0A7W6REL3_9PROT</name>
<evidence type="ECO:0000256" key="6">
    <source>
        <dbReference type="RuleBase" id="RU361277"/>
    </source>
</evidence>
<dbReference type="EC" id="1.1.1.303" evidence="8"/>
<evidence type="ECO:0000256" key="3">
    <source>
        <dbReference type="ARBA" id="ARBA00022723"/>
    </source>
</evidence>
<evidence type="ECO:0000259" key="7">
    <source>
        <dbReference type="SMART" id="SM00829"/>
    </source>
</evidence>
<gene>
    <name evidence="8" type="ORF">GGD89_002694</name>
</gene>
<evidence type="ECO:0000256" key="4">
    <source>
        <dbReference type="ARBA" id="ARBA00022833"/>
    </source>
</evidence>
<proteinExistence type="inferred from homology"/>
<sequence>MRACVLHAAGDLRIEDWPEAGLAPDEVRLTFGHGGICGSDLHYFAHGRVGDSIVRDPMILGHEFTGTVLETGPAVTDVTPGDVVVVNPSRPCGDCAYCRDGRVNLCLNMRYMGSAAKRPHEHGGFVERPVVRRANCVVLPPGTDTRLAAVAEPYAIALHALSRAGDVTGQTVLVTGAGTIGALCAVAARRRGAARVIATDVEDATLARVKTLGVDRCINVATDPESVASLIAEQSVAAVLECSGAARALELAVQAVRPAGRIVQVGFLPIDQGLSINALLTKELAIVGSYRFVDEFETAVSDIVDRRVDLSGVVTAVHGINALDLAFAEAADRRRSLKVLVHF</sequence>
<dbReference type="GO" id="GO:0000721">
    <property type="term" value="F:(R,R)-butanediol dehydrogenase activity"/>
    <property type="evidence" value="ECO:0007669"/>
    <property type="project" value="UniProtKB-EC"/>
</dbReference>
<dbReference type="AlphaFoldDB" id="A0A7W6REL3"/>
<comment type="caution">
    <text evidence="8">The sequence shown here is derived from an EMBL/GenBank/DDBJ whole genome shotgun (WGS) entry which is preliminary data.</text>
</comment>
<evidence type="ECO:0000256" key="1">
    <source>
        <dbReference type="ARBA" id="ARBA00001947"/>
    </source>
</evidence>
<keyword evidence="4 6" id="KW-0862">Zinc</keyword>
<dbReference type="InterPro" id="IPR013154">
    <property type="entry name" value="ADH-like_N"/>
</dbReference>
<reference evidence="8 9" key="1">
    <citation type="submission" date="2020-08" db="EMBL/GenBank/DDBJ databases">
        <title>Genome sequencing of Purple Non-Sulfur Bacteria from various extreme environments.</title>
        <authorList>
            <person name="Mayer M."/>
        </authorList>
    </citation>
    <scope>NUCLEOTIDE SEQUENCE [LARGE SCALE GENOMIC DNA]</scope>
    <source>
        <strain evidence="8 9">JA131</strain>
    </source>
</reference>
<dbReference type="InterPro" id="IPR013149">
    <property type="entry name" value="ADH-like_C"/>
</dbReference>
<dbReference type="InterPro" id="IPR036291">
    <property type="entry name" value="NAD(P)-bd_dom_sf"/>
</dbReference>
<dbReference type="GO" id="GO:0050572">
    <property type="term" value="F:L-idonate 5-dehydrogenase [NAD(P)+] activity"/>
    <property type="evidence" value="ECO:0007669"/>
    <property type="project" value="UniProtKB-EC"/>
</dbReference>
<accession>A0A7W6REL3</accession>
<dbReference type="Gene3D" id="3.40.50.720">
    <property type="entry name" value="NAD(P)-binding Rossmann-like Domain"/>
    <property type="match status" value="1"/>
</dbReference>
<dbReference type="Gene3D" id="3.90.180.10">
    <property type="entry name" value="Medium-chain alcohol dehydrogenases, catalytic domain"/>
    <property type="match status" value="1"/>
</dbReference>